<evidence type="ECO:0000313" key="4">
    <source>
        <dbReference type="EMBL" id="MDY7220333.1"/>
    </source>
</evidence>
<name>A0ABU5GXF4_9GAMM</name>
<keyword evidence="5" id="KW-1185">Reference proteome</keyword>
<comment type="caution">
    <text evidence="4">The sequence shown here is derived from an EMBL/GenBank/DDBJ whole genome shotgun (WGS) entry which is preliminary data.</text>
</comment>
<dbReference type="Gene3D" id="2.60.40.2470">
    <property type="entry name" value="SoxY domain"/>
    <property type="match status" value="1"/>
</dbReference>
<protein>
    <submittedName>
        <fullName evidence="4">Quinoprotein dehydrogenase-associated SoxYZ-like carrier</fullName>
    </submittedName>
</protein>
<dbReference type="InterPro" id="IPR014880">
    <property type="entry name" value="SoxZ_dom"/>
</dbReference>
<evidence type="ECO:0000313" key="5">
    <source>
        <dbReference type="Proteomes" id="UP001294570"/>
    </source>
</evidence>
<evidence type="ECO:0000259" key="2">
    <source>
        <dbReference type="Pfam" id="PF08770"/>
    </source>
</evidence>
<dbReference type="InterPro" id="IPR038162">
    <property type="entry name" value="SoxY_sf"/>
</dbReference>
<dbReference type="EMBL" id="JAXIVU010000025">
    <property type="protein sequence ID" value="MDY7220333.1"/>
    <property type="molecule type" value="Genomic_DNA"/>
</dbReference>
<feature type="domain" description="Ig-like SoxY" evidence="3">
    <location>
        <begin position="38"/>
        <end position="142"/>
    </location>
</feature>
<sequence>MCQRFICVVLLSLLSGGVLAVEGKLQPSVMWDYFHQRLLNNADFVFDERVQVHVPPFAEDARQVPVEVDARSLSGQVSKMMLWAELNPIPQVLNLYPSDQLEKFLAVRIRVEQATPIYAALLMDDGVWHVGSAFIEATGGGCSAPSVVRAEEGWESRLGQVFGSRFMAGDHSRLRLRVSHPMDNGLVGAIPEFYVNHAQLNDGNGEVLARLDLFSAVSENPTITLHVKGKPQTHWWLRDNNGNEFTAYMP</sequence>
<dbReference type="NCBIfam" id="TIGR04557">
    <property type="entry name" value="fuse_rel_SoxYZ"/>
    <property type="match status" value="1"/>
</dbReference>
<dbReference type="InterPro" id="IPR013783">
    <property type="entry name" value="Ig-like_fold"/>
</dbReference>
<dbReference type="InterPro" id="IPR030831">
    <property type="entry name" value="Fuse-rel_SoxYZ"/>
</dbReference>
<dbReference type="Pfam" id="PF08770">
    <property type="entry name" value="SoxZ"/>
    <property type="match status" value="1"/>
</dbReference>
<feature type="domain" description="Sulphur oxidation protein SoxZ" evidence="2">
    <location>
        <begin position="168"/>
        <end position="247"/>
    </location>
</feature>
<evidence type="ECO:0000259" key="3">
    <source>
        <dbReference type="Pfam" id="PF13501"/>
    </source>
</evidence>
<proteinExistence type="predicted"/>
<feature type="chain" id="PRO_5047219992" evidence="1">
    <location>
        <begin position="21"/>
        <end position="250"/>
    </location>
</feature>
<keyword evidence="1" id="KW-0732">Signal</keyword>
<dbReference type="SUPFAM" id="SSF81296">
    <property type="entry name" value="E set domains"/>
    <property type="match status" value="1"/>
</dbReference>
<organism evidence="4 5">
    <name type="scientific">Denitrificimonas halotolerans</name>
    <dbReference type="NCBI Taxonomy" id="3098930"/>
    <lineage>
        <taxon>Bacteria</taxon>
        <taxon>Pseudomonadati</taxon>
        <taxon>Pseudomonadota</taxon>
        <taxon>Gammaproteobacteria</taxon>
        <taxon>Pseudomonadales</taxon>
        <taxon>Pseudomonadaceae</taxon>
        <taxon>Denitrificimonas</taxon>
    </lineage>
</organism>
<dbReference type="InterPro" id="IPR032711">
    <property type="entry name" value="SoxY"/>
</dbReference>
<reference evidence="4 5" key="1">
    <citation type="submission" date="2023-12" db="EMBL/GenBank/DDBJ databases">
        <title>Denitrificimonas halotolerans sp. nov.,a novel species isolated from landfill leachate.</title>
        <authorList>
            <person name="Wang S."/>
        </authorList>
    </citation>
    <scope>NUCLEOTIDE SEQUENCE [LARGE SCALE GENOMIC DNA]</scope>
    <source>
        <strain evidence="4 5">JX-1</strain>
    </source>
</reference>
<gene>
    <name evidence="4" type="ORF">TOI97_12240</name>
</gene>
<dbReference type="InterPro" id="IPR014756">
    <property type="entry name" value="Ig_E-set"/>
</dbReference>
<dbReference type="Gene3D" id="2.60.40.10">
    <property type="entry name" value="Immunoglobulins"/>
    <property type="match status" value="1"/>
</dbReference>
<evidence type="ECO:0000256" key="1">
    <source>
        <dbReference type="SAM" id="SignalP"/>
    </source>
</evidence>
<accession>A0ABU5GXF4</accession>
<dbReference type="RefSeq" id="WP_321554416.1">
    <property type="nucleotide sequence ID" value="NZ_JAXIVU010000025.1"/>
</dbReference>
<feature type="signal peptide" evidence="1">
    <location>
        <begin position="1"/>
        <end position="20"/>
    </location>
</feature>
<dbReference type="Proteomes" id="UP001294570">
    <property type="component" value="Unassembled WGS sequence"/>
</dbReference>
<dbReference type="Pfam" id="PF13501">
    <property type="entry name" value="SoxY"/>
    <property type="match status" value="1"/>
</dbReference>